<dbReference type="SMART" id="SM00248">
    <property type="entry name" value="ANK"/>
    <property type="match status" value="3"/>
</dbReference>
<keyword evidence="4" id="KW-0808">Transferase</keyword>
<evidence type="ECO:0000313" key="15">
    <source>
        <dbReference type="EMBL" id="GFG38930.1"/>
    </source>
</evidence>
<feature type="compositionally biased region" description="Polar residues" evidence="12">
    <location>
        <begin position="895"/>
        <end position="914"/>
    </location>
</feature>
<dbReference type="Pfam" id="PF19422">
    <property type="entry name" value="Ariadne"/>
    <property type="match status" value="1"/>
</dbReference>
<dbReference type="EC" id="2.3.2.31" evidence="3"/>
<comment type="caution">
    <text evidence="15">The sequence shown here is derived from an EMBL/GenBank/DDBJ whole genome shotgun (WGS) entry which is preliminary data.</text>
</comment>
<feature type="region of interest" description="Disordered" evidence="12">
    <location>
        <begin position="1332"/>
        <end position="1421"/>
    </location>
</feature>
<dbReference type="PROSITE" id="PS50089">
    <property type="entry name" value="ZF_RING_2"/>
    <property type="match status" value="1"/>
</dbReference>
<dbReference type="InterPro" id="IPR002867">
    <property type="entry name" value="IBR_dom"/>
</dbReference>
<dbReference type="Proteomes" id="UP000502823">
    <property type="component" value="Unassembled WGS sequence"/>
</dbReference>
<keyword evidence="7 11" id="KW-0863">Zinc-finger</keyword>
<dbReference type="Pfam" id="PF00023">
    <property type="entry name" value="Ank"/>
    <property type="match status" value="1"/>
</dbReference>
<dbReference type="FunFam" id="1.20.120.1750:FF:000003">
    <property type="entry name" value="RBR-type E3 ubiquitin transferase"/>
    <property type="match status" value="1"/>
</dbReference>
<keyword evidence="9" id="KW-0862">Zinc</keyword>
<evidence type="ECO:0000256" key="9">
    <source>
        <dbReference type="ARBA" id="ARBA00022833"/>
    </source>
</evidence>
<feature type="compositionally biased region" description="Basic and acidic residues" evidence="12">
    <location>
        <begin position="1533"/>
        <end position="1545"/>
    </location>
</feature>
<evidence type="ECO:0000313" key="16">
    <source>
        <dbReference type="Proteomes" id="UP000502823"/>
    </source>
</evidence>
<dbReference type="InterPro" id="IPR031127">
    <property type="entry name" value="E3_UB_ligase_RBR"/>
</dbReference>
<dbReference type="PROSITE" id="PS50297">
    <property type="entry name" value="ANK_REP_REGION"/>
    <property type="match status" value="1"/>
</dbReference>
<keyword evidence="16" id="KW-1185">Reference proteome</keyword>
<feature type="compositionally biased region" description="Low complexity" evidence="12">
    <location>
        <begin position="1517"/>
        <end position="1532"/>
    </location>
</feature>
<feature type="compositionally biased region" description="Basic and acidic residues" evidence="12">
    <location>
        <begin position="1112"/>
        <end position="1130"/>
    </location>
</feature>
<dbReference type="EMBL" id="BLKM01000837">
    <property type="protein sequence ID" value="GFG38930.1"/>
    <property type="molecule type" value="Genomic_DNA"/>
</dbReference>
<dbReference type="Gene3D" id="1.20.120.1750">
    <property type="match status" value="1"/>
</dbReference>
<gene>
    <name evidence="15" type="ORF">Cfor_10218</name>
</gene>
<dbReference type="SUPFAM" id="SSF57850">
    <property type="entry name" value="RING/U-box"/>
    <property type="match status" value="2"/>
</dbReference>
<dbReference type="PROSITE" id="PS51873">
    <property type="entry name" value="TRIAD"/>
    <property type="match status" value="1"/>
</dbReference>
<evidence type="ECO:0000256" key="10">
    <source>
        <dbReference type="PROSITE-ProRule" id="PRU00023"/>
    </source>
</evidence>
<dbReference type="GO" id="GO:0016567">
    <property type="term" value="P:protein ubiquitination"/>
    <property type="evidence" value="ECO:0007669"/>
    <property type="project" value="InterPro"/>
</dbReference>
<evidence type="ECO:0000256" key="4">
    <source>
        <dbReference type="ARBA" id="ARBA00022679"/>
    </source>
</evidence>
<feature type="compositionally biased region" description="Pro residues" evidence="12">
    <location>
        <begin position="1480"/>
        <end position="1489"/>
    </location>
</feature>
<dbReference type="InterPro" id="IPR002110">
    <property type="entry name" value="Ankyrin_rpt"/>
</dbReference>
<evidence type="ECO:0000256" key="11">
    <source>
        <dbReference type="PROSITE-ProRule" id="PRU00175"/>
    </source>
</evidence>
<dbReference type="CDD" id="cd20346">
    <property type="entry name" value="BRcat_RBR_ANKIB1"/>
    <property type="match status" value="1"/>
</dbReference>
<feature type="domain" description="RING-type" evidence="13">
    <location>
        <begin position="319"/>
        <end position="368"/>
    </location>
</feature>
<dbReference type="GO" id="GO:0061630">
    <property type="term" value="F:ubiquitin protein ligase activity"/>
    <property type="evidence" value="ECO:0007669"/>
    <property type="project" value="UniProtKB-EC"/>
</dbReference>
<dbReference type="InterPro" id="IPR036770">
    <property type="entry name" value="Ankyrin_rpt-contain_sf"/>
</dbReference>
<dbReference type="InterPro" id="IPR047564">
    <property type="entry name" value="Rcat_RBR_ANKIB1"/>
</dbReference>
<dbReference type="Pfam" id="PF12796">
    <property type="entry name" value="Ank_2"/>
    <property type="match status" value="1"/>
</dbReference>
<keyword evidence="8" id="KW-0833">Ubl conjugation pathway</keyword>
<evidence type="ECO:0000259" key="14">
    <source>
        <dbReference type="PROSITE" id="PS51873"/>
    </source>
</evidence>
<organism evidence="15 16">
    <name type="scientific">Coptotermes formosanus</name>
    <name type="common">Formosan subterranean termite</name>
    <dbReference type="NCBI Taxonomy" id="36987"/>
    <lineage>
        <taxon>Eukaryota</taxon>
        <taxon>Metazoa</taxon>
        <taxon>Ecdysozoa</taxon>
        <taxon>Arthropoda</taxon>
        <taxon>Hexapoda</taxon>
        <taxon>Insecta</taxon>
        <taxon>Pterygota</taxon>
        <taxon>Neoptera</taxon>
        <taxon>Polyneoptera</taxon>
        <taxon>Dictyoptera</taxon>
        <taxon>Blattodea</taxon>
        <taxon>Blattoidea</taxon>
        <taxon>Termitoidae</taxon>
        <taxon>Rhinotermitidae</taxon>
        <taxon>Coptotermes</taxon>
    </lineage>
</organism>
<dbReference type="SMART" id="SM00647">
    <property type="entry name" value="IBR"/>
    <property type="match status" value="2"/>
</dbReference>
<dbReference type="InterPro" id="IPR013083">
    <property type="entry name" value="Znf_RING/FYVE/PHD"/>
</dbReference>
<feature type="region of interest" description="Disordered" evidence="12">
    <location>
        <begin position="1480"/>
        <end position="1553"/>
    </location>
</feature>
<dbReference type="InterPro" id="IPR045840">
    <property type="entry name" value="Ariadne"/>
</dbReference>
<dbReference type="Gene3D" id="1.25.40.20">
    <property type="entry name" value="Ankyrin repeat-containing domain"/>
    <property type="match status" value="2"/>
</dbReference>
<reference evidence="16" key="1">
    <citation type="submission" date="2020-01" db="EMBL/GenBank/DDBJ databases">
        <title>Draft genome sequence of the Termite Coptotermes fromosanus.</title>
        <authorList>
            <person name="Itakura S."/>
            <person name="Yosikawa Y."/>
            <person name="Umezawa K."/>
        </authorList>
    </citation>
    <scope>NUCLEOTIDE SEQUENCE [LARGE SCALE GENOMIC DNA]</scope>
</reference>
<feature type="compositionally biased region" description="Polar residues" evidence="12">
    <location>
        <begin position="1505"/>
        <end position="1516"/>
    </location>
</feature>
<sequence length="1626" mass="177865">MGSASSKFKKYLQHGDEFAAMQVFQSSPELRKNLDPNLSYGDSHHHNTALHYAAKHGMKHLLRTFLNDLGGNPNKKNGCNETSLHAACQLSQQKSFSAQERRAACVALILQWRGVPLNSGGRERIDLQAQDQKGNTALHCAATSGLKRCVELLLSHGSPLFIENHDKFTPCDMAMRNDHHDIAQLLESRMVFADSNDTINEAELYGPGEQEEVYSGLRTQDLQEAKDQLLVETSDMLHIPLFTAEALLRDNEWSREALLEKWMKDPVQCCQLAGVQPPTSALQHCASEPSSVTLQCSSVEPTGTIQQQGTAKPCAETVCEICMLAMTCWDQPVLMSCNHRFCTSCWESYLTVKIQDGDAHHILCPAYQCHILVPVEVIEKLVSPDMARRYLQFDIKAFVESNRSIKWCPMPGCGRAVRLPETEQTQPSDVLRNIPSAKPPLLTSHAVDCGNGHFFCWECLGEAHAPCGCSQWHQWQQKISEVKPEELRASCVETEDAANCLWLVTNSKPCPNCKSPIQKNEGCNHMKCSKCKFDFCWVCLENWKKHSSATGGYFRCNRFEAVHKADEKQGILISEAMLRNQQMQELNRFLHYYTRFRNHENSQKLEEPLLNNVRQKMELLASSLSKGPKGEESAEKGTKFVEDGVRELLKARRVLCGSYVYGYYLEDNGYNKTIFEFMQNELEEVTEKLSEMVARPYLRTPRAVIIQTTTLARRKRHEFVRAVSKGLIPPETPPTLRKVRKRRFPALMALDPVDDEQMSHAIAASLKDLDPNNPWVKDSQGRHTNLSAIYDWPDFDSDEEETEVNRALAVSLFGECSRVGCSRPRARNPRTSAIHDYCSLRCSRTARLGAEDDVYHVNVTADYNMDLVIALEMSRLQMIEDEMKKRQRAAEDAASKTQQMNNDSAGQPGTSVESTEGADDHQLKLAIQLSLQETTKRIAKSTSADPSIGSSVCAEGQSLSDANLITDVAPKTDDEENTDLTSLIYQKTSADLTVDYFLKSLAGRQIDIKNLNPGPNLFSPDDGSEGSEVLWGCGVNKSLADKELLIGCGFKPCVAEDGRFEIGDIHENGCFNDVDEYDEKDSHLLKRSHSTGDLCTRGRRGPMHGGAVGSGDEPRYHLDSDHSSQHEEKPEDIAKRILAFPAAASFGKSVYGRHFVLVHHHSGGSNGNAGGETSLANSEDGASIYYGGQSSIEDTTTTSDSLNADLEVCGILGTTTEDDEEGKGYIEDESSGANSSSTDRNSFSEREIKPSLNSDKNNVLDTEVKTCKDLGVTSGKNSSIAVTSGVSSAKSLPTNSLLDAHRKAFKYGGGKAGNGGGSSSLRIRICKSPNHASASASGTVIKNTNNGRQLETDSSNEYESETGIPKSPTLFISGVSISRTPEPRSPAIVTTSSGATTNCCVGRQSRSSSLTVPPPTPLAPPLSTTVLGSSSISLNATSTAVHSVSPEPQPPLLLKSSSPVNLTSSCTTLTSNSMVITPPPLPPLLPSPGSPVNISAPRSGAPSPVLTSGNASSVGIASSTTQPSSNTTTKSKSASEPEREREMFRFPKSSTDGALSSVLHVQESNLSSDDFHEALFLLERSPKGGSGSSKRRKKSKKERHKDKENNNGTGSCSSKVKEITEPSSAL</sequence>
<dbReference type="PROSITE" id="PS50088">
    <property type="entry name" value="ANK_REPEAT"/>
    <property type="match status" value="1"/>
</dbReference>
<dbReference type="PANTHER" id="PTHR11685">
    <property type="entry name" value="RBR FAMILY RING FINGER AND IBR DOMAIN-CONTAINING"/>
    <property type="match status" value="1"/>
</dbReference>
<feature type="region of interest" description="Disordered" evidence="12">
    <location>
        <begin position="1578"/>
        <end position="1626"/>
    </location>
</feature>
<keyword evidence="6" id="KW-0677">Repeat</keyword>
<comment type="catalytic activity">
    <reaction evidence="1">
        <text>[E2 ubiquitin-conjugating enzyme]-S-ubiquitinyl-L-cysteine + [acceptor protein]-L-lysine = [E2 ubiquitin-conjugating enzyme]-L-cysteine + [acceptor protein]-N(6)-ubiquitinyl-L-lysine.</text>
        <dbReference type="EC" id="2.3.2.31"/>
    </reaction>
</comment>
<feature type="repeat" description="ANK" evidence="10">
    <location>
        <begin position="133"/>
        <end position="165"/>
    </location>
</feature>
<feature type="compositionally biased region" description="Basic residues" evidence="12">
    <location>
        <begin position="1589"/>
        <end position="1600"/>
    </location>
</feature>
<evidence type="ECO:0000256" key="6">
    <source>
        <dbReference type="ARBA" id="ARBA00022737"/>
    </source>
</evidence>
<dbReference type="OrthoDB" id="69641at2759"/>
<dbReference type="FunFam" id="3.30.40.10:FF:000019">
    <property type="entry name" value="RBR-type E3 ubiquitin transferase"/>
    <property type="match status" value="1"/>
</dbReference>
<feature type="region of interest" description="Disordered" evidence="12">
    <location>
        <begin position="887"/>
        <end position="918"/>
    </location>
</feature>
<dbReference type="Pfam" id="PF22191">
    <property type="entry name" value="IBR_1"/>
    <property type="match status" value="1"/>
</dbReference>
<dbReference type="FunFam" id="1.25.40.20:FF:000544">
    <property type="entry name" value="RBR-type E3 ubiquitin transferase"/>
    <property type="match status" value="1"/>
</dbReference>
<dbReference type="InterPro" id="IPR044066">
    <property type="entry name" value="TRIAD_supradom"/>
</dbReference>
<keyword evidence="5" id="KW-0479">Metal-binding</keyword>
<evidence type="ECO:0000256" key="12">
    <source>
        <dbReference type="SAM" id="MobiDB-lite"/>
    </source>
</evidence>
<evidence type="ECO:0000256" key="5">
    <source>
        <dbReference type="ARBA" id="ARBA00022723"/>
    </source>
</evidence>
<evidence type="ECO:0000259" key="13">
    <source>
        <dbReference type="PROSITE" id="PS50089"/>
    </source>
</evidence>
<dbReference type="GO" id="GO:0008270">
    <property type="term" value="F:zinc ion binding"/>
    <property type="evidence" value="ECO:0007669"/>
    <property type="project" value="UniProtKB-KW"/>
</dbReference>
<keyword evidence="10" id="KW-0040">ANK repeat</keyword>
<feature type="region of interest" description="Disordered" evidence="12">
    <location>
        <begin position="1213"/>
        <end position="1256"/>
    </location>
</feature>
<name>A0A6L2Q4Q9_COPFO</name>
<proteinExistence type="inferred from homology"/>
<feature type="compositionally biased region" description="Polar residues" evidence="12">
    <location>
        <begin position="1388"/>
        <end position="1399"/>
    </location>
</feature>
<feature type="compositionally biased region" description="Polar residues" evidence="12">
    <location>
        <begin position="1231"/>
        <end position="1241"/>
    </location>
</feature>
<evidence type="ECO:0000256" key="2">
    <source>
        <dbReference type="ARBA" id="ARBA00005884"/>
    </source>
</evidence>
<accession>A0A6L2Q4Q9</accession>
<feature type="region of interest" description="Disordered" evidence="12">
    <location>
        <begin position="1088"/>
        <end position="1130"/>
    </location>
</feature>
<evidence type="ECO:0000256" key="8">
    <source>
        <dbReference type="ARBA" id="ARBA00022786"/>
    </source>
</evidence>
<protein>
    <recommendedName>
        <fullName evidence="3">RBR-type E3 ubiquitin transferase</fullName>
        <ecNumber evidence="3">2.3.2.31</ecNumber>
    </recommendedName>
</protein>
<feature type="domain" description="RING-type" evidence="14">
    <location>
        <begin position="315"/>
        <end position="560"/>
    </location>
</feature>
<dbReference type="Gene3D" id="3.30.40.10">
    <property type="entry name" value="Zinc/RING finger domain, C3HC4 (zinc finger)"/>
    <property type="match status" value="1"/>
</dbReference>
<dbReference type="SUPFAM" id="SSF48403">
    <property type="entry name" value="Ankyrin repeat"/>
    <property type="match status" value="1"/>
</dbReference>
<evidence type="ECO:0000256" key="7">
    <source>
        <dbReference type="ARBA" id="ARBA00022771"/>
    </source>
</evidence>
<evidence type="ECO:0000256" key="1">
    <source>
        <dbReference type="ARBA" id="ARBA00001798"/>
    </source>
</evidence>
<dbReference type="InParanoid" id="A0A6L2Q4Q9"/>
<evidence type="ECO:0000256" key="3">
    <source>
        <dbReference type="ARBA" id="ARBA00012251"/>
    </source>
</evidence>
<dbReference type="Pfam" id="PF01485">
    <property type="entry name" value="IBR"/>
    <property type="match status" value="1"/>
</dbReference>
<dbReference type="CDD" id="cd20361">
    <property type="entry name" value="Rcat_RBR_ANKIB1"/>
    <property type="match status" value="1"/>
</dbReference>
<comment type="similarity">
    <text evidence="2">Belongs to the RBR family. Ariadne subfamily.</text>
</comment>
<dbReference type="InterPro" id="IPR001841">
    <property type="entry name" value="Znf_RING"/>
</dbReference>
<feature type="compositionally biased region" description="Polar residues" evidence="12">
    <location>
        <begin position="1332"/>
        <end position="1353"/>
    </location>
</feature>